<proteinExistence type="inferred from homology"/>
<dbReference type="InterPro" id="IPR002696">
    <property type="entry name" value="Membr_insert_effic_factor_YidD"/>
</dbReference>
<dbReference type="GO" id="GO:0005886">
    <property type="term" value="C:plasma membrane"/>
    <property type="evidence" value="ECO:0007669"/>
    <property type="project" value="UniProtKB-SubCell"/>
</dbReference>
<dbReference type="PANTHER" id="PTHR33383:SF1">
    <property type="entry name" value="MEMBRANE PROTEIN INSERTION EFFICIENCY FACTOR-RELATED"/>
    <property type="match status" value="1"/>
</dbReference>
<comment type="function">
    <text evidence="1">Could be involved in insertion of integral membrane proteins into the membrane.</text>
</comment>
<comment type="similarity">
    <text evidence="1">Belongs to the UPF0161 family.</text>
</comment>
<comment type="caution">
    <text evidence="3">The sequence shown here is derived from an EMBL/GenBank/DDBJ whole genome shotgun (WGS) entry which is preliminary data.</text>
</comment>
<dbReference type="HAMAP" id="MF_00386">
    <property type="entry name" value="UPF0161_YidD"/>
    <property type="match status" value="1"/>
</dbReference>
<evidence type="ECO:0000313" key="4">
    <source>
        <dbReference type="Proteomes" id="UP000565576"/>
    </source>
</evidence>
<dbReference type="RefSeq" id="WP_184710402.1">
    <property type="nucleotide sequence ID" value="NZ_JACHBG010000026.1"/>
</dbReference>
<evidence type="ECO:0000256" key="2">
    <source>
        <dbReference type="SAM" id="MobiDB-lite"/>
    </source>
</evidence>
<organism evidence="3 4">
    <name type="scientific">Rhizobium lusitanum</name>
    <dbReference type="NCBI Taxonomy" id="293958"/>
    <lineage>
        <taxon>Bacteria</taxon>
        <taxon>Pseudomonadati</taxon>
        <taxon>Pseudomonadota</taxon>
        <taxon>Alphaproteobacteria</taxon>
        <taxon>Hyphomicrobiales</taxon>
        <taxon>Rhizobiaceae</taxon>
        <taxon>Rhizobium/Agrobacterium group</taxon>
        <taxon>Rhizobium</taxon>
    </lineage>
</organism>
<feature type="region of interest" description="Disordered" evidence="2">
    <location>
        <begin position="9"/>
        <end position="47"/>
    </location>
</feature>
<sequence length="139" mass="15652">MCQFCLMQEDEDEGGAAPSKPARRKTSLSGDKVARSRNYSGPFRKTPDRLFGMGLIRLYQLTLSGFVGNSCRHIPTCSEYGYEAVARHGLWAGGWMTLFRVGRCGPGGTSGLDPVPDELSRRYHWWTPWRYFRLGQKAA</sequence>
<keyword evidence="1" id="KW-1003">Cell membrane</keyword>
<dbReference type="Pfam" id="PF01809">
    <property type="entry name" value="YidD"/>
    <property type="match status" value="1"/>
</dbReference>
<comment type="subcellular location">
    <subcellularLocation>
        <location evidence="1">Cell membrane</location>
        <topology evidence="1">Peripheral membrane protein</topology>
        <orientation evidence="1">Cytoplasmic side</orientation>
    </subcellularLocation>
</comment>
<protein>
    <recommendedName>
        <fullName evidence="1">Putative membrane protein insertion efficiency factor</fullName>
    </recommendedName>
</protein>
<gene>
    <name evidence="3" type="ORF">GGD46_006050</name>
</gene>
<reference evidence="3 4" key="1">
    <citation type="submission" date="2020-08" db="EMBL/GenBank/DDBJ databases">
        <title>Genomic Encyclopedia of Type Strains, Phase IV (KMG-V): Genome sequencing to study the core and pangenomes of soil and plant-associated prokaryotes.</title>
        <authorList>
            <person name="Whitman W."/>
        </authorList>
    </citation>
    <scope>NUCLEOTIDE SEQUENCE [LARGE SCALE GENOMIC DNA]</scope>
    <source>
        <strain evidence="3 4">SEMIA 4060</strain>
    </source>
</reference>
<dbReference type="SMART" id="SM01234">
    <property type="entry name" value="Haemolytic"/>
    <property type="match status" value="1"/>
</dbReference>
<dbReference type="PANTHER" id="PTHR33383">
    <property type="entry name" value="MEMBRANE PROTEIN INSERTION EFFICIENCY FACTOR-RELATED"/>
    <property type="match status" value="1"/>
</dbReference>
<dbReference type="EMBL" id="JACHBG010000026">
    <property type="protein sequence ID" value="MBB6488729.1"/>
    <property type="molecule type" value="Genomic_DNA"/>
</dbReference>
<dbReference type="Proteomes" id="UP000565576">
    <property type="component" value="Unassembled WGS sequence"/>
</dbReference>
<name>A0A7X0IXS0_9HYPH</name>
<dbReference type="AlphaFoldDB" id="A0A7X0IXS0"/>
<dbReference type="NCBIfam" id="TIGR00278">
    <property type="entry name" value="membrane protein insertion efficiency factor YidD"/>
    <property type="match status" value="1"/>
</dbReference>
<evidence type="ECO:0000313" key="3">
    <source>
        <dbReference type="EMBL" id="MBB6488729.1"/>
    </source>
</evidence>
<accession>A0A7X0IXS0</accession>
<keyword evidence="1" id="KW-0472">Membrane</keyword>
<evidence type="ECO:0000256" key="1">
    <source>
        <dbReference type="HAMAP-Rule" id="MF_00386"/>
    </source>
</evidence>